<evidence type="ECO:0000256" key="8">
    <source>
        <dbReference type="SAM" id="MobiDB-lite"/>
    </source>
</evidence>
<dbReference type="InterPro" id="IPR001920">
    <property type="entry name" value="Asp/Glu_race"/>
</dbReference>
<dbReference type="Gene3D" id="3.40.50.1860">
    <property type="match status" value="2"/>
</dbReference>
<dbReference type="GO" id="GO:0009252">
    <property type="term" value="P:peptidoglycan biosynthetic process"/>
    <property type="evidence" value="ECO:0007669"/>
    <property type="project" value="UniProtKB-UniRule"/>
</dbReference>
<dbReference type="InterPro" id="IPR015942">
    <property type="entry name" value="Asp/Glu/hydantoin_racemase"/>
</dbReference>
<feature type="compositionally biased region" description="Basic and acidic residues" evidence="8">
    <location>
        <begin position="1"/>
        <end position="12"/>
    </location>
</feature>
<gene>
    <name evidence="7" type="primary">murI</name>
    <name evidence="9" type="ORF">E3E12_00325</name>
</gene>
<dbReference type="GO" id="GO:0008881">
    <property type="term" value="F:glutamate racemase activity"/>
    <property type="evidence" value="ECO:0007669"/>
    <property type="project" value="UniProtKB-UniRule"/>
</dbReference>
<dbReference type="EMBL" id="CP038231">
    <property type="protein sequence ID" value="QDH14245.1"/>
    <property type="molecule type" value="Genomic_DNA"/>
</dbReference>
<organism evidence="9 10">
    <name type="scientific">Formicincola oecophyllae</name>
    <dbReference type="NCBI Taxonomy" id="2558361"/>
    <lineage>
        <taxon>Bacteria</taxon>
        <taxon>Pseudomonadati</taxon>
        <taxon>Pseudomonadota</taxon>
        <taxon>Alphaproteobacteria</taxon>
        <taxon>Acetobacterales</taxon>
        <taxon>Acetobacteraceae</taxon>
        <taxon>Formicincola</taxon>
    </lineage>
</organism>
<dbReference type="GO" id="GO:0071555">
    <property type="term" value="P:cell wall organization"/>
    <property type="evidence" value="ECO:0007669"/>
    <property type="project" value="UniProtKB-KW"/>
</dbReference>
<keyword evidence="10" id="KW-1185">Reference proteome</keyword>
<protein>
    <recommendedName>
        <fullName evidence="2 7">Glutamate racemase</fullName>
        <ecNumber evidence="2 7">5.1.1.3</ecNumber>
    </recommendedName>
</protein>
<feature type="binding site" evidence="7">
    <location>
        <begin position="36"/>
        <end position="37"/>
    </location>
    <ligand>
        <name>substrate</name>
    </ligand>
</feature>
<evidence type="ECO:0000256" key="2">
    <source>
        <dbReference type="ARBA" id="ARBA00013090"/>
    </source>
</evidence>
<evidence type="ECO:0000313" key="9">
    <source>
        <dbReference type="EMBL" id="QDH14245.1"/>
    </source>
</evidence>
<keyword evidence="6 7" id="KW-0961">Cell wall biogenesis/degradation</keyword>
<dbReference type="AlphaFoldDB" id="A0A4Y6UE06"/>
<dbReference type="HAMAP" id="MF_00258">
    <property type="entry name" value="Glu_racemase"/>
    <property type="match status" value="1"/>
</dbReference>
<dbReference type="PANTHER" id="PTHR21198:SF2">
    <property type="entry name" value="GLUTAMATE RACEMASE"/>
    <property type="match status" value="1"/>
</dbReference>
<dbReference type="GO" id="GO:0008360">
    <property type="term" value="P:regulation of cell shape"/>
    <property type="evidence" value="ECO:0007669"/>
    <property type="project" value="UniProtKB-KW"/>
</dbReference>
<evidence type="ECO:0000256" key="4">
    <source>
        <dbReference type="ARBA" id="ARBA00022984"/>
    </source>
</evidence>
<evidence type="ECO:0000256" key="5">
    <source>
        <dbReference type="ARBA" id="ARBA00023235"/>
    </source>
</evidence>
<name>A0A4Y6UE06_9PROT</name>
<evidence type="ECO:0000256" key="6">
    <source>
        <dbReference type="ARBA" id="ARBA00023316"/>
    </source>
</evidence>
<dbReference type="InterPro" id="IPR004391">
    <property type="entry name" value="Glu_race"/>
</dbReference>
<dbReference type="UniPathway" id="UPA00219"/>
<feature type="active site" description="Proton donor/acceptor" evidence="7">
    <location>
        <position position="215"/>
    </location>
</feature>
<evidence type="ECO:0000256" key="1">
    <source>
        <dbReference type="ARBA" id="ARBA00001602"/>
    </source>
</evidence>
<comment type="catalytic activity">
    <reaction evidence="1 7">
        <text>L-glutamate = D-glutamate</text>
        <dbReference type="Rhea" id="RHEA:12813"/>
        <dbReference type="ChEBI" id="CHEBI:29985"/>
        <dbReference type="ChEBI" id="CHEBI:29986"/>
        <dbReference type="EC" id="5.1.1.3"/>
    </reaction>
</comment>
<keyword evidence="4 7" id="KW-0573">Peptidoglycan synthesis</keyword>
<feature type="region of interest" description="Disordered" evidence="8">
    <location>
        <begin position="1"/>
        <end position="27"/>
    </location>
</feature>
<sequence length="307" mass="32085">MPICDNADHDQAPGHASQPAPSLPEEGRGRRVLVFDSGIGGLGTVASLRAQAPALAVDFLADNAFFPYGDKPDDLLRARIVALLEQAVAQLQPEVVIVACNTASTLALAPLRAVLNVPVVGCVPPVRWGAKVSQTRTLGLLATPATARRGYVQQLRDLHAADCALHVHGSALLAGQAEKAFRGGEVDSAAIEGELAALLAMATPTSPIDVIGLGCTHYAFILPQLKGAAQRLLGAERAARLMWLDPAPAVARQALRRLQEQAPTTLAAVQAGQGVNCFHTTGALPDEALAKRLPELGFGANRPFTPI</sequence>
<dbReference type="InterPro" id="IPR018187">
    <property type="entry name" value="Asp/Glu_racemase_AS_1"/>
</dbReference>
<dbReference type="Pfam" id="PF01177">
    <property type="entry name" value="Asp_Glu_race"/>
    <property type="match status" value="1"/>
</dbReference>
<proteinExistence type="inferred from homology"/>
<dbReference type="EC" id="5.1.1.3" evidence="2 7"/>
<dbReference type="PROSITE" id="PS00923">
    <property type="entry name" value="ASP_GLU_RACEMASE_1"/>
    <property type="match status" value="1"/>
</dbReference>
<keyword evidence="5 7" id="KW-0413">Isomerase</keyword>
<evidence type="ECO:0000256" key="3">
    <source>
        <dbReference type="ARBA" id="ARBA00022960"/>
    </source>
</evidence>
<dbReference type="PANTHER" id="PTHR21198">
    <property type="entry name" value="GLUTAMATE RACEMASE"/>
    <property type="match status" value="1"/>
</dbReference>
<comment type="function">
    <text evidence="7">Provides the (R)-glutamate required for cell wall biosynthesis.</text>
</comment>
<feature type="binding site" evidence="7">
    <location>
        <begin position="68"/>
        <end position="69"/>
    </location>
    <ligand>
        <name>substrate</name>
    </ligand>
</feature>
<comment type="pathway">
    <text evidence="7">Cell wall biogenesis; peptidoglycan biosynthesis.</text>
</comment>
<dbReference type="KEGG" id="swf:E3E12_00325"/>
<feature type="active site" description="Proton donor/acceptor" evidence="7">
    <location>
        <position position="100"/>
    </location>
</feature>
<evidence type="ECO:0000256" key="7">
    <source>
        <dbReference type="HAMAP-Rule" id="MF_00258"/>
    </source>
</evidence>
<dbReference type="Proteomes" id="UP000318709">
    <property type="component" value="Chromosome"/>
</dbReference>
<dbReference type="OrthoDB" id="9801055at2"/>
<feature type="binding site" evidence="7">
    <location>
        <begin position="216"/>
        <end position="217"/>
    </location>
    <ligand>
        <name>substrate</name>
    </ligand>
</feature>
<reference evidence="9 10" key="1">
    <citation type="submission" date="2019-03" db="EMBL/GenBank/DDBJ databases">
        <title>The complete genome sequence of Swingsia_sp. F3b2 LMG30590(T).</title>
        <authorList>
            <person name="Chua K.-O."/>
            <person name="Chan K.-G."/>
            <person name="See-Too W.-S."/>
        </authorList>
    </citation>
    <scope>NUCLEOTIDE SEQUENCE [LARGE SCALE GENOMIC DNA]</scope>
    <source>
        <strain evidence="9 10">F3b2</strain>
    </source>
</reference>
<keyword evidence="3 7" id="KW-0133">Cell shape</keyword>
<evidence type="ECO:0000313" key="10">
    <source>
        <dbReference type="Proteomes" id="UP000318709"/>
    </source>
</evidence>
<feature type="binding site" evidence="7">
    <location>
        <begin position="101"/>
        <end position="102"/>
    </location>
    <ligand>
        <name>substrate</name>
    </ligand>
</feature>
<accession>A0A4Y6UE06</accession>
<comment type="similarity">
    <text evidence="7">Belongs to the aspartate/glutamate racemases family.</text>
</comment>
<dbReference type="SUPFAM" id="SSF53681">
    <property type="entry name" value="Aspartate/glutamate racemase"/>
    <property type="match status" value="2"/>
</dbReference>